<protein>
    <recommendedName>
        <fullName evidence="8">DDE Tnp4 domain-containing protein</fullName>
    </recommendedName>
</protein>
<dbReference type="AlphaFoldDB" id="A0A3B3UQ93"/>
<evidence type="ECO:0000256" key="5">
    <source>
        <dbReference type="ARBA" id="ARBA00022723"/>
    </source>
</evidence>
<dbReference type="PANTHER" id="PTHR22930">
    <property type="match status" value="1"/>
</dbReference>
<comment type="similarity">
    <text evidence="3">Belongs to the HARBI1 family.</text>
</comment>
<dbReference type="Proteomes" id="UP000261500">
    <property type="component" value="Unplaced"/>
</dbReference>
<keyword evidence="6" id="KW-0378">Hydrolase</keyword>
<comment type="subcellular location">
    <subcellularLocation>
        <location evidence="2">Nucleus</location>
    </subcellularLocation>
</comment>
<dbReference type="InterPro" id="IPR045249">
    <property type="entry name" value="HARBI1-like"/>
</dbReference>
<dbReference type="Pfam" id="PF13359">
    <property type="entry name" value="DDE_Tnp_4"/>
    <property type="match status" value="1"/>
</dbReference>
<dbReference type="Ensembl" id="ENSPLAT00000023362.1">
    <property type="protein sequence ID" value="ENSPLAP00000014891.1"/>
    <property type="gene ID" value="ENSPLAG00000018699.1"/>
</dbReference>
<evidence type="ECO:0000256" key="4">
    <source>
        <dbReference type="ARBA" id="ARBA00022722"/>
    </source>
</evidence>
<accession>A0A3B3UQ93</accession>
<keyword evidence="7" id="KW-0539">Nucleus</keyword>
<dbReference type="GO" id="GO:0046872">
    <property type="term" value="F:metal ion binding"/>
    <property type="evidence" value="ECO:0007669"/>
    <property type="project" value="UniProtKB-KW"/>
</dbReference>
<evidence type="ECO:0000313" key="9">
    <source>
        <dbReference type="Ensembl" id="ENSPLAP00000014891.1"/>
    </source>
</evidence>
<reference evidence="9" key="1">
    <citation type="submission" date="2025-08" db="UniProtKB">
        <authorList>
            <consortium name="Ensembl"/>
        </authorList>
    </citation>
    <scope>IDENTIFICATION</scope>
</reference>
<dbReference type="GO" id="GO:0005634">
    <property type="term" value="C:nucleus"/>
    <property type="evidence" value="ECO:0007669"/>
    <property type="project" value="UniProtKB-SubCell"/>
</dbReference>
<name>A0A3B3UQ93_9TELE</name>
<organism evidence="9 10">
    <name type="scientific">Poecilia latipinna</name>
    <name type="common">sailfin molly</name>
    <dbReference type="NCBI Taxonomy" id="48699"/>
    <lineage>
        <taxon>Eukaryota</taxon>
        <taxon>Metazoa</taxon>
        <taxon>Chordata</taxon>
        <taxon>Craniata</taxon>
        <taxon>Vertebrata</taxon>
        <taxon>Euteleostomi</taxon>
        <taxon>Actinopterygii</taxon>
        <taxon>Neopterygii</taxon>
        <taxon>Teleostei</taxon>
        <taxon>Neoteleostei</taxon>
        <taxon>Acanthomorphata</taxon>
        <taxon>Ovalentaria</taxon>
        <taxon>Atherinomorphae</taxon>
        <taxon>Cyprinodontiformes</taxon>
        <taxon>Poeciliidae</taxon>
        <taxon>Poeciliinae</taxon>
        <taxon>Poecilia</taxon>
    </lineage>
</organism>
<dbReference type="InterPro" id="IPR027806">
    <property type="entry name" value="HARBI1_dom"/>
</dbReference>
<sequence>MAAFPKRQGPFLNTQERKYVLVFLGQRKAHQYAVVNNTPALDYFFIYADLKPAFRLSRTSINHLINLLPRKKDHGWSHEIEILVTIYWLACGASYRVTASIFSMPTSTVCTTVHNVVEEMMTILHQIIHFPKEEELENIGAGFAGLGGHEVFRLAAGAIDGCHIRILPPAEPQKKSYINRKLFPSIVLQGICDGKGNFLDVYIGNSGSVHDAMVLRRSPMFKQALYPPAGFFLLGDGGYPCLQHPVFLWLRSFYFCFYSGRVEQRYNRHHAKARTIIERTFGMLKTRWRSIFLRALEIRPLFAPKVVAACCILHICVAADDILAENDVEEGSEDDGGEEVIHTNAEELSGSHFRARLAAQLSAPAAQPAFLNEHDYI</sequence>
<evidence type="ECO:0000256" key="7">
    <source>
        <dbReference type="ARBA" id="ARBA00023242"/>
    </source>
</evidence>
<dbReference type="GeneTree" id="ENSGT00940000164797"/>
<comment type="cofactor">
    <cofactor evidence="1">
        <name>a divalent metal cation</name>
        <dbReference type="ChEBI" id="CHEBI:60240"/>
    </cofactor>
</comment>
<evidence type="ECO:0000256" key="2">
    <source>
        <dbReference type="ARBA" id="ARBA00004123"/>
    </source>
</evidence>
<keyword evidence="5" id="KW-0479">Metal-binding</keyword>
<evidence type="ECO:0000313" key="10">
    <source>
        <dbReference type="Proteomes" id="UP000261500"/>
    </source>
</evidence>
<dbReference type="GO" id="GO:0004518">
    <property type="term" value="F:nuclease activity"/>
    <property type="evidence" value="ECO:0007669"/>
    <property type="project" value="UniProtKB-KW"/>
</dbReference>
<evidence type="ECO:0000256" key="1">
    <source>
        <dbReference type="ARBA" id="ARBA00001968"/>
    </source>
</evidence>
<evidence type="ECO:0000259" key="8">
    <source>
        <dbReference type="Pfam" id="PF13359"/>
    </source>
</evidence>
<dbReference type="PANTHER" id="PTHR22930:SF206">
    <property type="entry name" value="NUCLEASE HARBI1"/>
    <property type="match status" value="1"/>
</dbReference>
<keyword evidence="10" id="KW-1185">Reference proteome</keyword>
<keyword evidence="4" id="KW-0540">Nuclease</keyword>
<feature type="domain" description="DDE Tnp4" evidence="8">
    <location>
        <begin position="159"/>
        <end position="314"/>
    </location>
</feature>
<evidence type="ECO:0000256" key="3">
    <source>
        <dbReference type="ARBA" id="ARBA00006958"/>
    </source>
</evidence>
<proteinExistence type="inferred from homology"/>
<dbReference type="GO" id="GO:0016787">
    <property type="term" value="F:hydrolase activity"/>
    <property type="evidence" value="ECO:0007669"/>
    <property type="project" value="UniProtKB-KW"/>
</dbReference>
<reference evidence="9" key="2">
    <citation type="submission" date="2025-09" db="UniProtKB">
        <authorList>
            <consortium name="Ensembl"/>
        </authorList>
    </citation>
    <scope>IDENTIFICATION</scope>
</reference>
<evidence type="ECO:0000256" key="6">
    <source>
        <dbReference type="ARBA" id="ARBA00022801"/>
    </source>
</evidence>
<dbReference type="STRING" id="48699.ENSPLAP00000014891"/>